<dbReference type="SUPFAM" id="SSF47384">
    <property type="entry name" value="Homodimeric domain of signal transducing histidine kinase"/>
    <property type="match status" value="1"/>
</dbReference>
<dbReference type="Gene3D" id="3.30.565.10">
    <property type="entry name" value="Histidine kinase-like ATPase, C-terminal domain"/>
    <property type="match status" value="1"/>
</dbReference>
<evidence type="ECO:0000256" key="3">
    <source>
        <dbReference type="ARBA" id="ARBA00022553"/>
    </source>
</evidence>
<dbReference type="InterPro" id="IPR000644">
    <property type="entry name" value="CBS_dom"/>
</dbReference>
<dbReference type="InterPro" id="IPR036890">
    <property type="entry name" value="HATPase_C_sf"/>
</dbReference>
<keyword evidence="6" id="KW-0129">CBS domain</keyword>
<dbReference type="InterPro" id="IPR005467">
    <property type="entry name" value="His_kinase_dom"/>
</dbReference>
<dbReference type="AlphaFoldDB" id="A0A917ITI8"/>
<gene>
    <name evidence="9" type="ORF">GCM10011379_11640</name>
</gene>
<feature type="domain" description="CBS" evidence="8">
    <location>
        <begin position="63"/>
        <end position="119"/>
    </location>
</feature>
<keyword evidence="3" id="KW-0597">Phosphoprotein</keyword>
<sequence length="345" mass="38849">MKTTIHQLVRKELPLIDAYTETDTIKDYLINSKALLVVTQQKPIGLLTTTDLAKNHQPVLADALVPKPFVQAGYTVAEVMQIMKLSGFTVLPVQDENGNLTGAIYIEDIVQYLYQQNEKQQAVVQTMAHDLKSPLANISSINEMLKLEGTTPENQELLNYVSQSVDLAREIINDLLLSEKLETDDIIFTRLELNEFIRSCIPPVQGLLSGKMITLETQMLTAPCYFMGDKVKLHRVMHNLLSNAIKFSNYQSTIRLSCFAASDNFTIHITDEGVGIPENLQPHVFDKFSKAQRRGTAGEGSTGLGMYITREIVKMHRGDIWFKSEERVGSAFYIRLPFHPFAMPL</sequence>
<comment type="catalytic activity">
    <reaction evidence="1">
        <text>ATP + protein L-histidine = ADP + protein N-phospho-L-histidine.</text>
        <dbReference type="EC" id="2.7.13.3"/>
    </reaction>
</comment>
<keyword evidence="4" id="KW-0808">Transferase</keyword>
<dbReference type="RefSeq" id="WP_188951025.1">
    <property type="nucleotide sequence ID" value="NZ_BMIB01000001.1"/>
</dbReference>
<dbReference type="Gene3D" id="3.10.580.10">
    <property type="entry name" value="CBS-domain"/>
    <property type="match status" value="1"/>
</dbReference>
<dbReference type="Proteomes" id="UP000627292">
    <property type="component" value="Unassembled WGS sequence"/>
</dbReference>
<evidence type="ECO:0000259" key="7">
    <source>
        <dbReference type="PROSITE" id="PS50109"/>
    </source>
</evidence>
<dbReference type="CDD" id="cd00082">
    <property type="entry name" value="HisKA"/>
    <property type="match status" value="1"/>
</dbReference>
<evidence type="ECO:0000256" key="1">
    <source>
        <dbReference type="ARBA" id="ARBA00000085"/>
    </source>
</evidence>
<dbReference type="InterPro" id="IPR003661">
    <property type="entry name" value="HisK_dim/P_dom"/>
</dbReference>
<dbReference type="PROSITE" id="PS51371">
    <property type="entry name" value="CBS"/>
    <property type="match status" value="1"/>
</dbReference>
<evidence type="ECO:0000256" key="5">
    <source>
        <dbReference type="ARBA" id="ARBA00022777"/>
    </source>
</evidence>
<dbReference type="Gene3D" id="1.10.287.130">
    <property type="match status" value="1"/>
</dbReference>
<dbReference type="CDD" id="cd02205">
    <property type="entry name" value="CBS_pair_SF"/>
    <property type="match status" value="1"/>
</dbReference>
<evidence type="ECO:0000313" key="10">
    <source>
        <dbReference type="Proteomes" id="UP000627292"/>
    </source>
</evidence>
<accession>A0A917ITI8</accession>
<dbReference type="EC" id="2.7.13.3" evidence="2"/>
<evidence type="ECO:0000313" key="9">
    <source>
        <dbReference type="EMBL" id="GGH62058.1"/>
    </source>
</evidence>
<dbReference type="SMART" id="SM00387">
    <property type="entry name" value="HATPase_c"/>
    <property type="match status" value="1"/>
</dbReference>
<dbReference type="EMBL" id="BMIB01000001">
    <property type="protein sequence ID" value="GGH62058.1"/>
    <property type="molecule type" value="Genomic_DNA"/>
</dbReference>
<dbReference type="GO" id="GO:0000155">
    <property type="term" value="F:phosphorelay sensor kinase activity"/>
    <property type="evidence" value="ECO:0007669"/>
    <property type="project" value="InterPro"/>
</dbReference>
<reference evidence="9" key="1">
    <citation type="journal article" date="2014" name="Int. J. Syst. Evol. Microbiol.">
        <title>Complete genome sequence of Corynebacterium casei LMG S-19264T (=DSM 44701T), isolated from a smear-ripened cheese.</title>
        <authorList>
            <consortium name="US DOE Joint Genome Institute (JGI-PGF)"/>
            <person name="Walter F."/>
            <person name="Albersmeier A."/>
            <person name="Kalinowski J."/>
            <person name="Ruckert C."/>
        </authorList>
    </citation>
    <scope>NUCLEOTIDE SEQUENCE</scope>
    <source>
        <strain evidence="9">CGMCC 1.15290</strain>
    </source>
</reference>
<evidence type="ECO:0000256" key="2">
    <source>
        <dbReference type="ARBA" id="ARBA00012438"/>
    </source>
</evidence>
<dbReference type="PRINTS" id="PR00344">
    <property type="entry name" value="BCTRLSENSOR"/>
</dbReference>
<proteinExistence type="predicted"/>
<comment type="caution">
    <text evidence="9">The sequence shown here is derived from an EMBL/GenBank/DDBJ whole genome shotgun (WGS) entry which is preliminary data.</text>
</comment>
<reference evidence="9" key="2">
    <citation type="submission" date="2020-09" db="EMBL/GenBank/DDBJ databases">
        <authorList>
            <person name="Sun Q."/>
            <person name="Zhou Y."/>
        </authorList>
    </citation>
    <scope>NUCLEOTIDE SEQUENCE</scope>
    <source>
        <strain evidence="9">CGMCC 1.15290</strain>
    </source>
</reference>
<keyword evidence="5" id="KW-0418">Kinase</keyword>
<dbReference type="SUPFAM" id="SSF54631">
    <property type="entry name" value="CBS-domain pair"/>
    <property type="match status" value="1"/>
</dbReference>
<dbReference type="FunFam" id="3.30.565.10:FF:000006">
    <property type="entry name" value="Sensor histidine kinase WalK"/>
    <property type="match status" value="1"/>
</dbReference>
<organism evidence="9 10">
    <name type="scientific">Filimonas zeae</name>
    <dbReference type="NCBI Taxonomy" id="1737353"/>
    <lineage>
        <taxon>Bacteria</taxon>
        <taxon>Pseudomonadati</taxon>
        <taxon>Bacteroidota</taxon>
        <taxon>Chitinophagia</taxon>
        <taxon>Chitinophagales</taxon>
        <taxon>Chitinophagaceae</taxon>
        <taxon>Filimonas</taxon>
    </lineage>
</organism>
<evidence type="ECO:0000256" key="6">
    <source>
        <dbReference type="PROSITE-ProRule" id="PRU00703"/>
    </source>
</evidence>
<dbReference type="Pfam" id="PF02518">
    <property type="entry name" value="HATPase_c"/>
    <property type="match status" value="1"/>
</dbReference>
<evidence type="ECO:0000259" key="8">
    <source>
        <dbReference type="PROSITE" id="PS51371"/>
    </source>
</evidence>
<dbReference type="Pfam" id="PF00571">
    <property type="entry name" value="CBS"/>
    <property type="match status" value="1"/>
</dbReference>
<dbReference type="SMART" id="SM00388">
    <property type="entry name" value="HisKA"/>
    <property type="match status" value="1"/>
</dbReference>
<keyword evidence="10" id="KW-1185">Reference proteome</keyword>
<protein>
    <recommendedName>
        <fullName evidence="2">histidine kinase</fullName>
        <ecNumber evidence="2">2.7.13.3</ecNumber>
    </recommendedName>
</protein>
<dbReference type="InterPro" id="IPR046342">
    <property type="entry name" value="CBS_dom_sf"/>
</dbReference>
<dbReference type="InterPro" id="IPR004358">
    <property type="entry name" value="Sig_transdc_His_kin-like_C"/>
</dbReference>
<feature type="domain" description="Histidine kinase" evidence="7">
    <location>
        <begin position="126"/>
        <end position="340"/>
    </location>
</feature>
<evidence type="ECO:0000256" key="4">
    <source>
        <dbReference type="ARBA" id="ARBA00022679"/>
    </source>
</evidence>
<dbReference type="InterPro" id="IPR036097">
    <property type="entry name" value="HisK_dim/P_sf"/>
</dbReference>
<dbReference type="InterPro" id="IPR003594">
    <property type="entry name" value="HATPase_dom"/>
</dbReference>
<name>A0A917ITI8_9BACT</name>
<dbReference type="SUPFAM" id="SSF55874">
    <property type="entry name" value="ATPase domain of HSP90 chaperone/DNA topoisomerase II/histidine kinase"/>
    <property type="match status" value="1"/>
</dbReference>
<dbReference type="Pfam" id="PF00512">
    <property type="entry name" value="HisKA"/>
    <property type="match status" value="1"/>
</dbReference>
<dbReference type="CDD" id="cd00075">
    <property type="entry name" value="HATPase"/>
    <property type="match status" value="1"/>
</dbReference>
<dbReference type="PANTHER" id="PTHR43547">
    <property type="entry name" value="TWO-COMPONENT HISTIDINE KINASE"/>
    <property type="match status" value="1"/>
</dbReference>
<dbReference type="PANTHER" id="PTHR43547:SF2">
    <property type="entry name" value="HYBRID SIGNAL TRANSDUCTION HISTIDINE KINASE C"/>
    <property type="match status" value="1"/>
</dbReference>
<dbReference type="PROSITE" id="PS50109">
    <property type="entry name" value="HIS_KIN"/>
    <property type="match status" value="1"/>
</dbReference>